<dbReference type="Pfam" id="PF13639">
    <property type="entry name" value="zf-RING_2"/>
    <property type="match status" value="1"/>
</dbReference>
<accession>A0AAV2D661</accession>
<proteinExistence type="inferred from homology"/>
<keyword evidence="12" id="KW-1185">Reference proteome</keyword>
<dbReference type="PROSITE" id="PS50089">
    <property type="entry name" value="ZF_RING_2"/>
    <property type="match status" value="1"/>
</dbReference>
<feature type="domain" description="RING-type" evidence="10">
    <location>
        <begin position="308"/>
        <end position="349"/>
    </location>
</feature>
<keyword evidence="4 8" id="KW-0863">Zinc-finger</keyword>
<dbReference type="Proteomes" id="UP001497516">
    <property type="component" value="Chromosome 2"/>
</dbReference>
<dbReference type="SMART" id="SM00184">
    <property type="entry name" value="RING"/>
    <property type="match status" value="1"/>
</dbReference>
<dbReference type="InterPro" id="IPR013083">
    <property type="entry name" value="Znf_RING/FYVE/PHD"/>
</dbReference>
<gene>
    <name evidence="11" type="ORF">LTRI10_LOCUS11579</name>
</gene>
<evidence type="ECO:0000313" key="11">
    <source>
        <dbReference type="EMBL" id="CAL1368453.1"/>
    </source>
</evidence>
<evidence type="ECO:0000256" key="8">
    <source>
        <dbReference type="PROSITE-ProRule" id="PRU00175"/>
    </source>
</evidence>
<evidence type="ECO:0000256" key="6">
    <source>
        <dbReference type="ARBA" id="ARBA00022833"/>
    </source>
</evidence>
<evidence type="ECO:0000256" key="1">
    <source>
        <dbReference type="ARBA" id="ARBA00000900"/>
    </source>
</evidence>
<evidence type="ECO:0000256" key="3">
    <source>
        <dbReference type="ARBA" id="ARBA00022723"/>
    </source>
</evidence>
<dbReference type="EC" id="2.3.2.27" evidence="2"/>
<evidence type="ECO:0000256" key="9">
    <source>
        <dbReference type="SAM" id="MobiDB-lite"/>
    </source>
</evidence>
<keyword evidence="3" id="KW-0479">Metal-binding</keyword>
<dbReference type="GO" id="GO:0061630">
    <property type="term" value="F:ubiquitin protein ligase activity"/>
    <property type="evidence" value="ECO:0007669"/>
    <property type="project" value="UniProtKB-EC"/>
</dbReference>
<dbReference type="InterPro" id="IPR053238">
    <property type="entry name" value="RING-H2_zinc_finger"/>
</dbReference>
<evidence type="ECO:0000313" key="12">
    <source>
        <dbReference type="Proteomes" id="UP001497516"/>
    </source>
</evidence>
<comment type="catalytic activity">
    <reaction evidence="1">
        <text>S-ubiquitinyl-[E2 ubiquitin-conjugating enzyme]-L-cysteine + [acceptor protein]-L-lysine = [E2 ubiquitin-conjugating enzyme]-L-cysteine + N(6)-ubiquitinyl-[acceptor protein]-L-lysine.</text>
        <dbReference type="EC" id="2.3.2.27"/>
    </reaction>
</comment>
<dbReference type="InterPro" id="IPR001841">
    <property type="entry name" value="Znf_RING"/>
</dbReference>
<name>A0AAV2D661_9ROSI</name>
<evidence type="ECO:0000256" key="5">
    <source>
        <dbReference type="ARBA" id="ARBA00022786"/>
    </source>
</evidence>
<evidence type="ECO:0000256" key="2">
    <source>
        <dbReference type="ARBA" id="ARBA00012483"/>
    </source>
</evidence>
<feature type="region of interest" description="Disordered" evidence="9">
    <location>
        <begin position="1"/>
        <end position="26"/>
    </location>
</feature>
<protein>
    <recommendedName>
        <fullName evidence="2">RING-type E3 ubiquitin transferase</fullName>
        <ecNumber evidence="2">2.3.2.27</ecNumber>
    </recommendedName>
</protein>
<evidence type="ECO:0000256" key="7">
    <source>
        <dbReference type="ARBA" id="ARBA00024209"/>
    </source>
</evidence>
<dbReference type="EMBL" id="OZ034815">
    <property type="protein sequence ID" value="CAL1368453.1"/>
    <property type="molecule type" value="Genomic_DNA"/>
</dbReference>
<comment type="similarity">
    <text evidence="7">Belongs to the RING-type zinc finger family. ATL subfamily.</text>
</comment>
<dbReference type="PANTHER" id="PTHR14155">
    <property type="entry name" value="RING FINGER DOMAIN-CONTAINING"/>
    <property type="match status" value="1"/>
</dbReference>
<dbReference type="PANTHER" id="PTHR14155:SF522">
    <property type="entry name" value="OS06G0537600 PROTEIN"/>
    <property type="match status" value="1"/>
</dbReference>
<dbReference type="SUPFAM" id="SSF57850">
    <property type="entry name" value="RING/U-box"/>
    <property type="match status" value="1"/>
</dbReference>
<keyword evidence="5" id="KW-0833">Ubl conjugation pathway</keyword>
<dbReference type="AlphaFoldDB" id="A0AAV2D661"/>
<dbReference type="Gene3D" id="3.30.40.10">
    <property type="entry name" value="Zinc/RING finger domain, C3HC4 (zinc finger)"/>
    <property type="match status" value="1"/>
</dbReference>
<sequence>MSTVAASARAETGSHDSHSDTTTATSIGVNNQTHYDIFVSLLPAGGPPTPLPNDSTSSQLLFVTQVDRIYQPRGTTTPPSAKSSSTLPRQILVESHRSRFTIPTDDDSFGIESVSKKMMCSSLNIPFPLENNIHWRSLPSSPSWTRVNTRAELASRIVKTAHGVMAGTKRRYGDIDEANKVEVKMVMNIAKKIRVGEAEYKQICRAQQEGQAMEDLEKFLIRCQDHHAAFSRGKSGFERMSVDELKRVAEEHVIRVSNGVVMSMSYRGSMIDSVAWRAWNEWGRLLVSRLGNALVEVEATSSSGGGECSICLAPKVNSVVRLPDCVHSFHRDCVLRWLVHHTPNCPLCRSSALPSLYRR</sequence>
<evidence type="ECO:0000259" key="10">
    <source>
        <dbReference type="PROSITE" id="PS50089"/>
    </source>
</evidence>
<evidence type="ECO:0000256" key="4">
    <source>
        <dbReference type="ARBA" id="ARBA00022771"/>
    </source>
</evidence>
<dbReference type="GO" id="GO:0008270">
    <property type="term" value="F:zinc ion binding"/>
    <property type="evidence" value="ECO:0007669"/>
    <property type="project" value="UniProtKB-KW"/>
</dbReference>
<reference evidence="11 12" key="1">
    <citation type="submission" date="2024-04" db="EMBL/GenBank/DDBJ databases">
        <authorList>
            <person name="Fracassetti M."/>
        </authorList>
    </citation>
    <scope>NUCLEOTIDE SEQUENCE [LARGE SCALE GENOMIC DNA]</scope>
</reference>
<keyword evidence="6" id="KW-0862">Zinc</keyword>
<organism evidence="11 12">
    <name type="scientific">Linum trigynum</name>
    <dbReference type="NCBI Taxonomy" id="586398"/>
    <lineage>
        <taxon>Eukaryota</taxon>
        <taxon>Viridiplantae</taxon>
        <taxon>Streptophyta</taxon>
        <taxon>Embryophyta</taxon>
        <taxon>Tracheophyta</taxon>
        <taxon>Spermatophyta</taxon>
        <taxon>Magnoliopsida</taxon>
        <taxon>eudicotyledons</taxon>
        <taxon>Gunneridae</taxon>
        <taxon>Pentapetalae</taxon>
        <taxon>rosids</taxon>
        <taxon>fabids</taxon>
        <taxon>Malpighiales</taxon>
        <taxon>Linaceae</taxon>
        <taxon>Linum</taxon>
    </lineage>
</organism>